<keyword evidence="2" id="KW-1185">Reference proteome</keyword>
<dbReference type="Pfam" id="PF04340">
    <property type="entry name" value="DUF484"/>
    <property type="match status" value="1"/>
</dbReference>
<proteinExistence type="predicted"/>
<evidence type="ECO:0000313" key="2">
    <source>
        <dbReference type="Proteomes" id="UP001206350"/>
    </source>
</evidence>
<dbReference type="EMBL" id="JALJCU010000008">
    <property type="protein sequence ID" value="MCQ9121035.1"/>
    <property type="molecule type" value="Genomic_DNA"/>
</dbReference>
<sequence>MNEQDIIHYLETPPVFFSRPPSLLKKLTFRHPQKRTISLTEAQLTQIPSRNYRSRLTT</sequence>
<dbReference type="InterPro" id="IPR007435">
    <property type="entry name" value="DUF484"/>
</dbReference>
<gene>
    <name evidence="1" type="ORF">MUU45_000853</name>
</gene>
<dbReference type="Proteomes" id="UP001206350">
    <property type="component" value="Unassembled WGS sequence"/>
</dbReference>
<comment type="caution">
    <text evidence="1">The sequence shown here is derived from an EMBL/GenBank/DDBJ whole genome shotgun (WGS) entry which is preliminary data.</text>
</comment>
<dbReference type="RefSeq" id="WP_077664485.1">
    <property type="nucleotide sequence ID" value="NZ_JALJCU010000008.1"/>
</dbReference>
<dbReference type="AlphaFoldDB" id="A0AAW5LAG0"/>
<organism evidence="1 2">
    <name type="scientific">Rodentibacter pneumotropicus</name>
    <dbReference type="NCBI Taxonomy" id="758"/>
    <lineage>
        <taxon>Bacteria</taxon>
        <taxon>Pseudomonadati</taxon>
        <taxon>Pseudomonadota</taxon>
        <taxon>Gammaproteobacteria</taxon>
        <taxon>Pasteurellales</taxon>
        <taxon>Pasteurellaceae</taxon>
        <taxon>Rodentibacter</taxon>
    </lineage>
</organism>
<accession>A0AAW5LAG0</accession>
<name>A0AAW5LAG0_9PAST</name>
<reference evidence="1 2" key="1">
    <citation type="journal article" date="2022" name="Microbiol. Spectr.">
        <title>Microbiota of the Pregnant Mouse: Characterization of the Bacterial Communities in the Oral Cavity, Lung, Intestine, and Vagina through Culture and DNA Sequencing.</title>
        <authorList>
            <person name="Greenberg J.M."/>
            <person name="Romero R."/>
            <person name="Winters A.D."/>
            <person name="Galaz J."/>
            <person name="Garcia-Flores V."/>
            <person name="Arenas-Hernandez M."/>
            <person name="Panzer J."/>
            <person name="Shaffer Z."/>
            <person name="Kracht D.J."/>
            <person name="Gomez-Lopez N."/>
            <person name="Theis K.R."/>
        </authorList>
    </citation>
    <scope>NUCLEOTIDE SEQUENCE [LARGE SCALE GENOMIC DNA]</scope>
    <source>
        <strain evidence="1 2">MAC-C1-H1</strain>
    </source>
</reference>
<evidence type="ECO:0000313" key="1">
    <source>
        <dbReference type="EMBL" id="MCQ9121035.1"/>
    </source>
</evidence>
<protein>
    <submittedName>
        <fullName evidence="1">DUF484 family protein</fullName>
    </submittedName>
</protein>